<evidence type="ECO:0000313" key="2">
    <source>
        <dbReference type="Proteomes" id="UP000002297"/>
    </source>
</evidence>
<dbReference type="HOGENOM" id="CLU_080679_0_0_10"/>
<gene>
    <name evidence="1" type="ordered locus">CA2559_00960</name>
</gene>
<dbReference type="OrthoDB" id="9785180at2"/>
<dbReference type="eggNOG" id="COG0760">
    <property type="taxonomic scope" value="Bacteria"/>
</dbReference>
<dbReference type="GeneID" id="89451993"/>
<evidence type="ECO:0000313" key="1">
    <source>
        <dbReference type="EMBL" id="EAP87281.1"/>
    </source>
</evidence>
<dbReference type="STRING" id="216432.CA2559_00960"/>
<organism evidence="1 2">
    <name type="scientific">Croceibacter atlanticus (strain ATCC BAA-628 / JCM 21780 / CIP 108009 / IAM 15332 / KCTC 12090 / HTCC2559)</name>
    <dbReference type="NCBI Taxonomy" id="216432"/>
    <lineage>
        <taxon>Bacteria</taxon>
        <taxon>Pseudomonadati</taxon>
        <taxon>Bacteroidota</taxon>
        <taxon>Flavobacteriia</taxon>
        <taxon>Flavobacteriales</taxon>
        <taxon>Flavobacteriaceae</taxon>
        <taxon>Croceibacter</taxon>
    </lineage>
</organism>
<dbReference type="KEGG" id="cat:CA2559_00960"/>
<protein>
    <recommendedName>
        <fullName evidence="3">Peptidylprolyl isomerase</fullName>
    </recommendedName>
</protein>
<sequence>MKTKLNYILAIFCGVFLLQSCDYFNFDFGPEDEREVVARVNKSFLYREDISNLTTATTSKEDSTVIVNNYIDRWATQQLLIDRAKLNLNLERQKKFDKLVDDYKNQLYTKAYTDAMVVKKIDSVITENQVKEYFEANSTAFSLNETLYKLRYVRLPDGSSSINQVKREIARFNSEDKQSLMNSVVEYPQYNLNDSIWRESRQLLEDLPVLKEAQPWQLNTADRYVQLKDSLGVYLIYIKDIKERGEQAPLSYIKPTVEQIILNKRKQELIKNLRTDITKDAIKNNEFEIFN</sequence>
<dbReference type="Proteomes" id="UP000002297">
    <property type="component" value="Chromosome"/>
</dbReference>
<dbReference type="RefSeq" id="WP_013185961.1">
    <property type="nucleotide sequence ID" value="NC_014230.1"/>
</dbReference>
<dbReference type="SUPFAM" id="SSF109998">
    <property type="entry name" value="Triger factor/SurA peptide-binding domain-like"/>
    <property type="match status" value="1"/>
</dbReference>
<proteinExistence type="predicted"/>
<dbReference type="PROSITE" id="PS51257">
    <property type="entry name" value="PROKAR_LIPOPROTEIN"/>
    <property type="match status" value="1"/>
</dbReference>
<dbReference type="AlphaFoldDB" id="A3U4W4"/>
<accession>A3U4W4</accession>
<dbReference type="EMBL" id="CP002046">
    <property type="protein sequence ID" value="EAP87281.1"/>
    <property type="molecule type" value="Genomic_DNA"/>
</dbReference>
<reference evidence="1 2" key="1">
    <citation type="journal article" date="2010" name="J. Bacteriol.">
        <title>The complete genome sequence of Croceibacter atlanticus HTCC2559T.</title>
        <authorList>
            <person name="Oh H.M."/>
            <person name="Kang I."/>
            <person name="Ferriera S."/>
            <person name="Giovannoni S.J."/>
            <person name="Cho J.C."/>
        </authorList>
    </citation>
    <scope>NUCLEOTIDE SEQUENCE [LARGE SCALE GENOMIC DNA]</scope>
    <source>
        <strain evidence="2">ATCC BAA-628 / HTCC2559 / KCTC 12090</strain>
    </source>
</reference>
<dbReference type="InterPro" id="IPR027304">
    <property type="entry name" value="Trigger_fact/SurA_dom_sf"/>
</dbReference>
<name>A3U4W4_CROAH</name>
<keyword evidence="2" id="KW-1185">Reference proteome</keyword>
<evidence type="ECO:0008006" key="3">
    <source>
        <dbReference type="Google" id="ProtNLM"/>
    </source>
</evidence>